<reference evidence="1" key="1">
    <citation type="journal article" date="2019" name="MBio">
        <title>Virus Genomes from Deep Sea Sediments Expand the Ocean Megavirome and Support Independent Origins of Viral Gigantism.</title>
        <authorList>
            <person name="Backstrom D."/>
            <person name="Yutin N."/>
            <person name="Jorgensen S.L."/>
            <person name="Dharamshi J."/>
            <person name="Homa F."/>
            <person name="Zaremba-Niedwiedzka K."/>
            <person name="Spang A."/>
            <person name="Wolf Y.I."/>
            <person name="Koonin E.V."/>
            <person name="Ettema T.J."/>
        </authorList>
    </citation>
    <scope>NUCLEOTIDE SEQUENCE</scope>
</reference>
<dbReference type="EMBL" id="MK500407">
    <property type="protein sequence ID" value="QBK89100.1"/>
    <property type="molecule type" value="Genomic_DNA"/>
</dbReference>
<sequence length="181" mass="21328">MSKKALKLDISKLSIPLSDNVIISFGKFNNNFGYFGIDYDIYNTIRRKIKKISIFSKKYEITKYHYRNLVMTKYNKSPLTYHHVEQTSYKIYDSVCITTNKIKEIDSTEIPILNKYHKTSYQSITEYEYSEQNTIVILFIEENCNNNSVYTIKLQFKNKNNNKFVVNNVQALLKIILKGIS</sequence>
<organism evidence="1">
    <name type="scientific">Mimivirus LCMiAC02</name>
    <dbReference type="NCBI Taxonomy" id="2506609"/>
    <lineage>
        <taxon>Viruses</taxon>
        <taxon>Varidnaviria</taxon>
        <taxon>Bamfordvirae</taxon>
        <taxon>Nucleocytoviricota</taxon>
        <taxon>Megaviricetes</taxon>
        <taxon>Imitervirales</taxon>
        <taxon>Mimiviridae</taxon>
        <taxon>Klosneuvirinae</taxon>
    </lineage>
</organism>
<evidence type="ECO:0000313" key="1">
    <source>
        <dbReference type="EMBL" id="QBK89100.1"/>
    </source>
</evidence>
<protein>
    <submittedName>
        <fullName evidence="1">Uncharacterized protein</fullName>
    </submittedName>
</protein>
<name>A0A481Z1K0_9VIRU</name>
<accession>A0A481Z1K0</accession>
<proteinExistence type="predicted"/>
<gene>
    <name evidence="1" type="ORF">LCMiAC02_01930</name>
</gene>